<gene>
    <name evidence="1" type="ORF">PAESOLCIP111_03283</name>
</gene>
<dbReference type="Proteomes" id="UP000693672">
    <property type="component" value="Unassembled WGS sequence"/>
</dbReference>
<evidence type="ECO:0000313" key="1">
    <source>
        <dbReference type="EMBL" id="CAG7631285.1"/>
    </source>
</evidence>
<proteinExistence type="predicted"/>
<evidence type="ECO:0000313" key="2">
    <source>
        <dbReference type="Proteomes" id="UP000693672"/>
    </source>
</evidence>
<name>A0A916K5T0_9BACL</name>
<dbReference type="RefSeq" id="WP_218093036.1">
    <property type="nucleotide sequence ID" value="NZ_CAJVAS010000013.1"/>
</dbReference>
<sequence length="94" mass="10323">MTLQEGRTPLVCAQHLSNELYLDLCFKYEALNLTGVMKPKQGDGFEKGQSAVCILAGHGMKHHLDITIKRVSAEPLVVQDSEAAVMEAIRKLEG</sequence>
<dbReference type="AlphaFoldDB" id="A0A916K5T0"/>
<reference evidence="1" key="1">
    <citation type="submission" date="2021-06" db="EMBL/GenBank/DDBJ databases">
        <authorList>
            <person name="Criscuolo A."/>
        </authorList>
    </citation>
    <scope>NUCLEOTIDE SEQUENCE</scope>
    <source>
        <strain evidence="1">CIP111600</strain>
    </source>
</reference>
<protein>
    <submittedName>
        <fullName evidence="1">Uncharacterized protein</fullName>
    </submittedName>
</protein>
<organism evidence="1 2">
    <name type="scientific">Paenibacillus solanacearum</name>
    <dbReference type="NCBI Taxonomy" id="2048548"/>
    <lineage>
        <taxon>Bacteria</taxon>
        <taxon>Bacillati</taxon>
        <taxon>Bacillota</taxon>
        <taxon>Bacilli</taxon>
        <taxon>Bacillales</taxon>
        <taxon>Paenibacillaceae</taxon>
        <taxon>Paenibacillus</taxon>
    </lineage>
</organism>
<accession>A0A916K5T0</accession>
<keyword evidence="2" id="KW-1185">Reference proteome</keyword>
<comment type="caution">
    <text evidence="1">The sequence shown here is derived from an EMBL/GenBank/DDBJ whole genome shotgun (WGS) entry which is preliminary data.</text>
</comment>
<dbReference type="EMBL" id="CAJVAS010000013">
    <property type="protein sequence ID" value="CAG7631285.1"/>
    <property type="molecule type" value="Genomic_DNA"/>
</dbReference>